<keyword evidence="1" id="KW-0812">Transmembrane</keyword>
<organism evidence="2 3">
    <name type="scientific">Cellulophaga geojensis KL-A</name>
    <dbReference type="NCBI Taxonomy" id="1328323"/>
    <lineage>
        <taxon>Bacteria</taxon>
        <taxon>Pseudomonadati</taxon>
        <taxon>Bacteroidota</taxon>
        <taxon>Flavobacteriia</taxon>
        <taxon>Flavobacteriales</taxon>
        <taxon>Flavobacteriaceae</taxon>
        <taxon>Cellulophaga</taxon>
    </lineage>
</organism>
<keyword evidence="3" id="KW-1185">Reference proteome</keyword>
<proteinExistence type="predicted"/>
<protein>
    <submittedName>
        <fullName evidence="2">Uncharacterized protein</fullName>
    </submittedName>
</protein>
<keyword evidence="1" id="KW-1133">Transmembrane helix</keyword>
<evidence type="ECO:0000313" key="2">
    <source>
        <dbReference type="EMBL" id="EWH14706.1"/>
    </source>
</evidence>
<name>A0ABP3BA84_9FLAO</name>
<reference evidence="2 3" key="1">
    <citation type="journal article" date="2014" name="Genome Announc.">
        <title>Draft Genome Sequence of the Carrageenan-Degrading Bacterium Cellulophaga sp. Strain KL-A, Isolated from Decaying Marine Algae.</title>
        <authorList>
            <person name="Shan D."/>
            <person name="Ying J."/>
            <person name="Li X."/>
            <person name="Gao Z."/>
            <person name="Wei G."/>
            <person name="Shao Z."/>
        </authorList>
    </citation>
    <scope>NUCLEOTIDE SEQUENCE [LARGE SCALE GENOMIC DNA]</scope>
    <source>
        <strain evidence="2 3">KL-A</strain>
    </source>
</reference>
<evidence type="ECO:0000256" key="1">
    <source>
        <dbReference type="SAM" id="Phobius"/>
    </source>
</evidence>
<dbReference type="Proteomes" id="UP000019275">
    <property type="component" value="Unassembled WGS sequence"/>
</dbReference>
<evidence type="ECO:0000313" key="3">
    <source>
        <dbReference type="Proteomes" id="UP000019275"/>
    </source>
</evidence>
<dbReference type="RefSeq" id="WP_034643594.1">
    <property type="nucleotide sequence ID" value="NZ_ARZX01000002.1"/>
</dbReference>
<sequence>MRYNLTKHKILKVLADKLTSGMSDDGKAEGVIVVPKKEIINLIGKNKKLYAVIISELSACNEIKYLESSDSFIIETNIGLSAYSNKKYLDKNWGIILGWLKNFAQIFIPIVSLFIAALALWIKIEMQNDMQNNKIQEIESRIESIEKLEYKKQESTKNDGIDTLNLR</sequence>
<comment type="caution">
    <text evidence="2">The sequence shown here is derived from an EMBL/GenBank/DDBJ whole genome shotgun (WGS) entry which is preliminary data.</text>
</comment>
<dbReference type="EMBL" id="ARZX01000002">
    <property type="protein sequence ID" value="EWH14706.1"/>
    <property type="molecule type" value="Genomic_DNA"/>
</dbReference>
<gene>
    <name evidence="2" type="ORF">KLA_02722</name>
</gene>
<accession>A0ABP3BA84</accession>
<keyword evidence="1" id="KW-0472">Membrane</keyword>
<feature type="transmembrane region" description="Helical" evidence="1">
    <location>
        <begin position="103"/>
        <end position="122"/>
    </location>
</feature>